<evidence type="ECO:0000259" key="7">
    <source>
        <dbReference type="Pfam" id="PF02776"/>
    </source>
</evidence>
<dbReference type="SUPFAM" id="SSF52518">
    <property type="entry name" value="Thiamin diphosphate-binding fold (THDP-binding)"/>
    <property type="match status" value="2"/>
</dbReference>
<evidence type="ECO:0000256" key="2">
    <source>
        <dbReference type="ARBA" id="ARBA00023052"/>
    </source>
</evidence>
<feature type="domain" description="Thiamine pyrophosphate enzyme central" evidence="5">
    <location>
        <begin position="194"/>
        <end position="290"/>
    </location>
</feature>
<evidence type="ECO:0000256" key="3">
    <source>
        <dbReference type="RuleBase" id="RU362132"/>
    </source>
</evidence>
<feature type="domain" description="Thiamine pyrophosphate enzyme N-terminal TPP-binding" evidence="7">
    <location>
        <begin position="9"/>
        <end position="111"/>
    </location>
</feature>
<sequence>MTHPGETTTVREAVFDLLRAEGMTTVFGNPGSLELPMLRDFPDDFRYVLGLQESVVVAMADGYAQATHRPVLVNLHSAAGVGHAMGALFTARRNRTPLVVVAGQQARSLLEGHPYLLSEDPATLPRPYVKLSREPARAQDVPSAISRARHLATAPPAGPVLVSVPSDDWDQPAEPPVTTRLTSTTVAADPGLLARVGQALARAESPALIAGAGVDREKAVADLVALAEAHQAPVWAEPMSHRCAFPELHPLFAGFLPPVREDIVRALTGRDLVLSVGAPVFTYHVPGTGPHLPPGTDLYLLTDDPEQASWCPSGTAVITGLAPALRMLGAHPPRRPRTPPPARHPRKPPTPSADRISQAHLVHALVEERPVGCVLVEEAPGTRPVMCEYLPNLGPETFYTTASGALGHGLPAAVGMALGRPGARVVAVVGDGSAMYAIQALWSAARLRLPLTVIVVNNHRYATVEGFADRLGMGKPVGTTLDGLDFAALATAQGCVGRRVADPAELVPALRAALTATGPYLLDVVVDG</sequence>
<dbReference type="CDD" id="cd07035">
    <property type="entry name" value="TPP_PYR_POX_like"/>
    <property type="match status" value="1"/>
</dbReference>
<evidence type="ECO:0000259" key="5">
    <source>
        <dbReference type="Pfam" id="PF00205"/>
    </source>
</evidence>
<protein>
    <submittedName>
        <fullName evidence="8">SpsC</fullName>
    </submittedName>
</protein>
<feature type="region of interest" description="Disordered" evidence="4">
    <location>
        <begin position="328"/>
        <end position="355"/>
    </location>
</feature>
<dbReference type="GO" id="GO:0000287">
    <property type="term" value="F:magnesium ion binding"/>
    <property type="evidence" value="ECO:0007669"/>
    <property type="project" value="InterPro"/>
</dbReference>
<dbReference type="Pfam" id="PF02776">
    <property type="entry name" value="TPP_enzyme_N"/>
    <property type="match status" value="1"/>
</dbReference>
<accession>A0A0G2T5B9</accession>
<dbReference type="InterPro" id="IPR029061">
    <property type="entry name" value="THDP-binding"/>
</dbReference>
<dbReference type="GO" id="GO:0003984">
    <property type="term" value="F:acetolactate synthase activity"/>
    <property type="evidence" value="ECO:0007669"/>
    <property type="project" value="TreeGrafter"/>
</dbReference>
<dbReference type="AlphaFoldDB" id="A0A0G2T5B9"/>
<dbReference type="InterPro" id="IPR029035">
    <property type="entry name" value="DHS-like_NAD/FAD-binding_dom"/>
</dbReference>
<dbReference type="NCBIfam" id="NF005485">
    <property type="entry name" value="PRK07092.1"/>
    <property type="match status" value="1"/>
</dbReference>
<dbReference type="PANTHER" id="PTHR18968:SF133">
    <property type="entry name" value="BENZOYLFORMATE DECARBOXYLASE"/>
    <property type="match status" value="1"/>
</dbReference>
<dbReference type="Gene3D" id="3.40.50.1220">
    <property type="entry name" value="TPP-binding domain"/>
    <property type="match status" value="1"/>
</dbReference>
<feature type="compositionally biased region" description="Basic residues" evidence="4">
    <location>
        <begin position="332"/>
        <end position="347"/>
    </location>
</feature>
<organism evidence="8">
    <name type="scientific">Streptomyces sparsogenes</name>
    <dbReference type="NCBI Taxonomy" id="67365"/>
    <lineage>
        <taxon>Bacteria</taxon>
        <taxon>Bacillati</taxon>
        <taxon>Actinomycetota</taxon>
        <taxon>Actinomycetes</taxon>
        <taxon>Kitasatosporales</taxon>
        <taxon>Streptomycetaceae</taxon>
        <taxon>Streptomyces</taxon>
    </lineage>
</organism>
<feature type="domain" description="Thiamine pyrophosphate enzyme TPP-binding" evidence="6">
    <location>
        <begin position="386"/>
        <end position="524"/>
    </location>
</feature>
<evidence type="ECO:0000256" key="4">
    <source>
        <dbReference type="SAM" id="MobiDB-lite"/>
    </source>
</evidence>
<dbReference type="PANTHER" id="PTHR18968">
    <property type="entry name" value="THIAMINE PYROPHOSPHATE ENZYMES"/>
    <property type="match status" value="1"/>
</dbReference>
<dbReference type="InterPro" id="IPR012001">
    <property type="entry name" value="Thiamin_PyroP_enz_TPP-bd_dom"/>
</dbReference>
<reference evidence="8" key="1">
    <citation type="journal article" date="2015" name="ACS Chem. Biol.">
        <title>Sparsomycin Biosynthesis Highlights Unusual Module Architecture and Processing Mechanism in Non-ribosomal Peptide Synthetase.</title>
        <authorList>
            <person name="Rui Z."/>
            <person name="Huang W."/>
            <person name="Xu F."/>
            <person name="Han M."/>
            <person name="Liu X."/>
            <person name="Lin S."/>
            <person name="Zhang W."/>
        </authorList>
    </citation>
    <scope>NUCLEOTIDE SEQUENCE</scope>
</reference>
<dbReference type="InterPro" id="IPR012000">
    <property type="entry name" value="Thiamin_PyroP_enz_cen_dom"/>
</dbReference>
<dbReference type="InterPro" id="IPR011766">
    <property type="entry name" value="TPP_enzyme_TPP-bd"/>
</dbReference>
<dbReference type="SUPFAM" id="SSF52467">
    <property type="entry name" value="DHS-like NAD/FAD-binding domain"/>
    <property type="match status" value="1"/>
</dbReference>
<comment type="similarity">
    <text evidence="1 3">Belongs to the TPP enzyme family.</text>
</comment>
<name>A0A0G2T5B9_9ACTN</name>
<dbReference type="EMBL" id="KP861867">
    <property type="protein sequence ID" value="AKG47571.1"/>
    <property type="molecule type" value="Genomic_DNA"/>
</dbReference>
<keyword evidence="2 3" id="KW-0786">Thiamine pyrophosphate</keyword>
<dbReference type="CDD" id="cd02002">
    <property type="entry name" value="TPP_BFDC"/>
    <property type="match status" value="1"/>
</dbReference>
<dbReference type="Pfam" id="PF02775">
    <property type="entry name" value="TPP_enzyme_C"/>
    <property type="match status" value="1"/>
</dbReference>
<proteinExistence type="inferred from homology"/>
<dbReference type="InterPro" id="IPR000399">
    <property type="entry name" value="TPP-bd_CS"/>
</dbReference>
<dbReference type="InterPro" id="IPR045229">
    <property type="entry name" value="TPP_enz"/>
</dbReference>
<dbReference type="PROSITE" id="PS00187">
    <property type="entry name" value="TPP_ENZYMES"/>
    <property type="match status" value="1"/>
</dbReference>
<dbReference type="Gene3D" id="3.40.50.970">
    <property type="match status" value="2"/>
</dbReference>
<evidence type="ECO:0000313" key="8">
    <source>
        <dbReference type="EMBL" id="AKG47571.1"/>
    </source>
</evidence>
<dbReference type="GO" id="GO:0030976">
    <property type="term" value="F:thiamine pyrophosphate binding"/>
    <property type="evidence" value="ECO:0007669"/>
    <property type="project" value="InterPro"/>
</dbReference>
<dbReference type="GO" id="GO:0050660">
    <property type="term" value="F:flavin adenine dinucleotide binding"/>
    <property type="evidence" value="ECO:0007669"/>
    <property type="project" value="TreeGrafter"/>
</dbReference>
<evidence type="ECO:0000256" key="1">
    <source>
        <dbReference type="ARBA" id="ARBA00007812"/>
    </source>
</evidence>
<evidence type="ECO:0000259" key="6">
    <source>
        <dbReference type="Pfam" id="PF02775"/>
    </source>
</evidence>
<dbReference type="Pfam" id="PF00205">
    <property type="entry name" value="TPP_enzyme_M"/>
    <property type="match status" value="1"/>
</dbReference>